<dbReference type="Gene3D" id="3.40.50.1820">
    <property type="entry name" value="alpha/beta hydrolase"/>
    <property type="match status" value="1"/>
</dbReference>
<evidence type="ECO:0000259" key="3">
    <source>
        <dbReference type="Pfam" id="PF00561"/>
    </source>
</evidence>
<evidence type="ECO:0000256" key="2">
    <source>
        <dbReference type="ARBA" id="ARBA00023098"/>
    </source>
</evidence>
<proteinExistence type="predicted"/>
<dbReference type="InterPro" id="IPR000073">
    <property type="entry name" value="AB_hydrolase_1"/>
</dbReference>
<dbReference type="Proteomes" id="UP000752696">
    <property type="component" value="Unassembled WGS sequence"/>
</dbReference>
<feature type="domain" description="AB hydrolase-1" evidence="3">
    <location>
        <begin position="3"/>
        <end position="111"/>
    </location>
</feature>
<dbReference type="PANTHER" id="PTHR11005">
    <property type="entry name" value="LYSOSOMAL ACID LIPASE-RELATED"/>
    <property type="match status" value="1"/>
</dbReference>
<comment type="caution">
    <text evidence="4">The sequence shown here is derived from an EMBL/GenBank/DDBJ whole genome shotgun (WGS) entry which is preliminary data.</text>
</comment>
<evidence type="ECO:0000313" key="4">
    <source>
        <dbReference type="EMBL" id="CAD1468570.1"/>
    </source>
</evidence>
<dbReference type="AlphaFoldDB" id="A0A6V7GU76"/>
<dbReference type="SUPFAM" id="SSF53474">
    <property type="entry name" value="alpha/beta-Hydrolases"/>
    <property type="match status" value="1"/>
</dbReference>
<gene>
    <name evidence="4" type="ORF">MHI_LOCUS54236</name>
</gene>
<evidence type="ECO:0000313" key="5">
    <source>
        <dbReference type="Proteomes" id="UP000752696"/>
    </source>
</evidence>
<reference evidence="4" key="1">
    <citation type="submission" date="2020-07" db="EMBL/GenBank/DDBJ databases">
        <authorList>
            <person name="Nazaruddin N."/>
        </authorList>
    </citation>
    <scope>NUCLEOTIDE SEQUENCE</scope>
</reference>
<keyword evidence="2" id="KW-0443">Lipid metabolism</keyword>
<dbReference type="OrthoDB" id="7613765at2759"/>
<keyword evidence="1" id="KW-0442">Lipid degradation</keyword>
<accession>A0A6V7GU76</accession>
<dbReference type="GO" id="GO:0016042">
    <property type="term" value="P:lipid catabolic process"/>
    <property type="evidence" value="ECO:0007669"/>
    <property type="project" value="UniProtKB-KW"/>
</dbReference>
<keyword evidence="5" id="KW-1185">Reference proteome</keyword>
<evidence type="ECO:0000256" key="1">
    <source>
        <dbReference type="ARBA" id="ARBA00022963"/>
    </source>
</evidence>
<feature type="non-terminal residue" evidence="4">
    <location>
        <position position="1"/>
    </location>
</feature>
<organism evidence="4 5">
    <name type="scientific">Heterotrigona itama</name>
    <dbReference type="NCBI Taxonomy" id="395501"/>
    <lineage>
        <taxon>Eukaryota</taxon>
        <taxon>Metazoa</taxon>
        <taxon>Ecdysozoa</taxon>
        <taxon>Arthropoda</taxon>
        <taxon>Hexapoda</taxon>
        <taxon>Insecta</taxon>
        <taxon>Pterygota</taxon>
        <taxon>Neoptera</taxon>
        <taxon>Endopterygota</taxon>
        <taxon>Hymenoptera</taxon>
        <taxon>Apocrita</taxon>
        <taxon>Aculeata</taxon>
        <taxon>Apoidea</taxon>
        <taxon>Anthophila</taxon>
        <taxon>Apidae</taxon>
        <taxon>Heterotrigona</taxon>
    </lineage>
</organism>
<sequence length="187" mass="21048">FILADEGYDVWLGNVRGNRYSRRNLNLATSDADFWTFRYSQKSRQCILIRSYSWHEIGIYDIPAMIDHITEQTKQEKIFLVTHSQGGTAFFVMASERPEYQEKIIAHSVLAPVIFLSRAGASLAKLLALVTANGNRILNLLDIYEIKPSDVLVPTAGKVACPKESPLLPLCKGILDLLFGFDEKLNT</sequence>
<dbReference type="EMBL" id="CAJDYZ010000771">
    <property type="protein sequence ID" value="CAD1468570.1"/>
    <property type="molecule type" value="Genomic_DNA"/>
</dbReference>
<feature type="non-terminal residue" evidence="4">
    <location>
        <position position="187"/>
    </location>
</feature>
<name>A0A6V7GU76_9HYME</name>
<dbReference type="Pfam" id="PF00561">
    <property type="entry name" value="Abhydrolase_1"/>
    <property type="match status" value="1"/>
</dbReference>
<protein>
    <recommendedName>
        <fullName evidence="3">AB hydrolase-1 domain-containing protein</fullName>
    </recommendedName>
</protein>
<dbReference type="InterPro" id="IPR029058">
    <property type="entry name" value="AB_hydrolase_fold"/>
</dbReference>